<dbReference type="PANTHER" id="PTHR36503:SF2">
    <property type="entry name" value="BLR2408 PROTEIN"/>
    <property type="match status" value="1"/>
</dbReference>
<dbReference type="Proteomes" id="UP000249447">
    <property type="component" value="Chromosome"/>
</dbReference>
<evidence type="ECO:0000313" key="2">
    <source>
        <dbReference type="EMBL" id="AWV07911.1"/>
    </source>
</evidence>
<proteinExistence type="predicted"/>
<sequence length="139" mass="15190">MSTATTHRQIFVNLPVKDLDRSVGFFTELGYRFNPAFTDENATCMILGENLFVMLLVEKYFASFVTKPVADASASTGSLIALPVDSREAVDAIVARAVAAGGQAPREAVDHGFMYQHGFEDLDGHVWEVLHMAGEPPQE</sequence>
<protein>
    <submittedName>
        <fullName evidence="2">Extradiol dioxygenase</fullName>
    </submittedName>
</protein>
<dbReference type="InterPro" id="IPR037523">
    <property type="entry name" value="VOC_core"/>
</dbReference>
<name>A0A2U9T5U5_9GAMM</name>
<dbReference type="OrthoDB" id="4265398at2"/>
<dbReference type="KEGG" id="lmb:C9I47_2228"/>
<evidence type="ECO:0000259" key="1">
    <source>
        <dbReference type="PROSITE" id="PS51819"/>
    </source>
</evidence>
<keyword evidence="2" id="KW-0223">Dioxygenase</keyword>
<dbReference type="PROSITE" id="PS51819">
    <property type="entry name" value="VOC"/>
    <property type="match status" value="1"/>
</dbReference>
<organism evidence="2 3">
    <name type="scientific">Marilutibacter maris</name>
    <dbReference type="NCBI Taxonomy" id="1605891"/>
    <lineage>
        <taxon>Bacteria</taxon>
        <taxon>Pseudomonadati</taxon>
        <taxon>Pseudomonadota</taxon>
        <taxon>Gammaproteobacteria</taxon>
        <taxon>Lysobacterales</taxon>
        <taxon>Lysobacteraceae</taxon>
        <taxon>Marilutibacter</taxon>
    </lineage>
</organism>
<dbReference type="EMBL" id="CP029843">
    <property type="protein sequence ID" value="AWV07911.1"/>
    <property type="molecule type" value="Genomic_DNA"/>
</dbReference>
<dbReference type="Pfam" id="PF22677">
    <property type="entry name" value="Ble-like_N"/>
    <property type="match status" value="1"/>
</dbReference>
<keyword evidence="2" id="KW-0560">Oxidoreductase</keyword>
<evidence type="ECO:0000313" key="3">
    <source>
        <dbReference type="Proteomes" id="UP000249447"/>
    </source>
</evidence>
<feature type="domain" description="VOC" evidence="1">
    <location>
        <begin position="8"/>
        <end position="132"/>
    </location>
</feature>
<gene>
    <name evidence="2" type="ORF">C9I47_2228</name>
</gene>
<dbReference type="RefSeq" id="WP_111266978.1">
    <property type="nucleotide sequence ID" value="NZ_CP029843.1"/>
</dbReference>
<dbReference type="SUPFAM" id="SSF54593">
    <property type="entry name" value="Glyoxalase/Bleomycin resistance protein/Dihydroxybiphenyl dioxygenase"/>
    <property type="match status" value="1"/>
</dbReference>
<dbReference type="Gene3D" id="3.10.180.10">
    <property type="entry name" value="2,3-Dihydroxybiphenyl 1,2-Dioxygenase, domain 1"/>
    <property type="match status" value="1"/>
</dbReference>
<dbReference type="PANTHER" id="PTHR36503">
    <property type="entry name" value="BLR2520 PROTEIN"/>
    <property type="match status" value="1"/>
</dbReference>
<reference evidence="2 3" key="1">
    <citation type="submission" date="2018-05" db="EMBL/GenBank/DDBJ databases">
        <title>The complete genome of Lysobacter maris HZ9B, a marine bacterium antagonistic against terrestrial plant pathogens.</title>
        <authorList>
            <person name="Zhang X.-Q."/>
        </authorList>
    </citation>
    <scope>NUCLEOTIDE SEQUENCE [LARGE SCALE GENOMIC DNA]</scope>
    <source>
        <strain evidence="2 3">HZ9B</strain>
    </source>
</reference>
<dbReference type="AlphaFoldDB" id="A0A2U9T5U5"/>
<dbReference type="GO" id="GO:0051213">
    <property type="term" value="F:dioxygenase activity"/>
    <property type="evidence" value="ECO:0007669"/>
    <property type="project" value="UniProtKB-KW"/>
</dbReference>
<dbReference type="InterPro" id="IPR053863">
    <property type="entry name" value="Glyoxy/Ble-like_N"/>
</dbReference>
<accession>A0A2U9T5U5</accession>
<keyword evidence="3" id="KW-1185">Reference proteome</keyword>
<dbReference type="InterPro" id="IPR029068">
    <property type="entry name" value="Glyas_Bleomycin-R_OHBP_Dase"/>
</dbReference>